<dbReference type="HAMAP" id="MF_00974">
    <property type="entry name" value="DNA_primase_DnaG"/>
    <property type="match status" value="1"/>
</dbReference>
<dbReference type="InterPro" id="IPR013264">
    <property type="entry name" value="DNAG_N"/>
</dbReference>
<evidence type="ECO:0000313" key="15">
    <source>
        <dbReference type="EMBL" id="QDU18210.1"/>
    </source>
</evidence>
<evidence type="ECO:0000256" key="9">
    <source>
        <dbReference type="ARBA" id="ARBA00022842"/>
    </source>
</evidence>
<dbReference type="GO" id="GO:0005737">
    <property type="term" value="C:cytoplasm"/>
    <property type="evidence" value="ECO:0007669"/>
    <property type="project" value="TreeGrafter"/>
</dbReference>
<dbReference type="GO" id="GO:0000428">
    <property type="term" value="C:DNA-directed RNA polymerase complex"/>
    <property type="evidence" value="ECO:0007669"/>
    <property type="project" value="UniProtKB-KW"/>
</dbReference>
<comment type="similarity">
    <text evidence="12">Belongs to the DnaG primase family.</text>
</comment>
<dbReference type="InterPro" id="IPR037068">
    <property type="entry name" value="DNA_primase_core_N_sf"/>
</dbReference>
<comment type="catalytic activity">
    <reaction evidence="12">
        <text>ssDNA + n NTP = ssDNA/pppN(pN)n-1 hybrid + (n-1) diphosphate.</text>
        <dbReference type="EC" id="2.7.7.101"/>
    </reaction>
</comment>
<dbReference type="Pfam" id="PF01807">
    <property type="entry name" value="Zn_ribbon_DnaG"/>
    <property type="match status" value="1"/>
</dbReference>
<evidence type="ECO:0000256" key="2">
    <source>
        <dbReference type="ARBA" id="ARBA00022515"/>
    </source>
</evidence>
<dbReference type="Gene3D" id="3.90.580.10">
    <property type="entry name" value="Zinc finger, CHC2-type domain"/>
    <property type="match status" value="1"/>
</dbReference>
<keyword evidence="4 12" id="KW-0548">Nucleotidyltransferase</keyword>
<feature type="domain" description="Toprim" evidence="14">
    <location>
        <begin position="260"/>
        <end position="339"/>
    </location>
</feature>
<feature type="zinc finger region" description="CHC2-type" evidence="12">
    <location>
        <begin position="39"/>
        <end position="63"/>
    </location>
</feature>
<dbReference type="CDD" id="cd03364">
    <property type="entry name" value="TOPRIM_DnaG_primases"/>
    <property type="match status" value="1"/>
</dbReference>
<keyword evidence="7 12" id="KW-0863">Zinc-finger</keyword>
<evidence type="ECO:0000256" key="6">
    <source>
        <dbReference type="ARBA" id="ARBA00022723"/>
    </source>
</evidence>
<dbReference type="Pfam" id="PF08275">
    <property type="entry name" value="DNAG_N"/>
    <property type="match status" value="1"/>
</dbReference>
<comment type="subunit">
    <text evidence="12">Monomer. Interacts with DnaB.</text>
</comment>
<keyword evidence="3 12" id="KW-0808">Transferase</keyword>
<keyword evidence="10 12" id="KW-0238">DNA-binding</keyword>
<dbReference type="EC" id="2.7.7.101" evidence="12"/>
<dbReference type="InterPro" id="IPR002694">
    <property type="entry name" value="Znf_CHC2"/>
</dbReference>
<comment type="function">
    <text evidence="12">RNA polymerase that catalyzes the synthesis of short RNA molecules used as primers for DNA polymerase during DNA replication.</text>
</comment>
<protein>
    <recommendedName>
        <fullName evidence="12">DNA primase</fullName>
        <ecNumber evidence="12">2.7.7.101</ecNumber>
    </recommendedName>
</protein>
<dbReference type="InterPro" id="IPR006295">
    <property type="entry name" value="DNA_primase_DnaG"/>
</dbReference>
<gene>
    <name evidence="15" type="primary">dnaG_1</name>
    <name evidence="12" type="synonym">dnaG</name>
    <name evidence="15" type="ORF">ETAA1_00930</name>
</gene>
<evidence type="ECO:0000259" key="14">
    <source>
        <dbReference type="PROSITE" id="PS50880"/>
    </source>
</evidence>
<keyword evidence="16" id="KW-1185">Reference proteome</keyword>
<keyword evidence="1 12" id="KW-0240">DNA-directed RNA polymerase</keyword>
<comment type="cofactor">
    <cofactor evidence="12">
        <name>Zn(2+)</name>
        <dbReference type="ChEBI" id="CHEBI:29105"/>
    </cofactor>
    <text evidence="12">Binds 1 zinc ion per monomer.</text>
</comment>
<dbReference type="Proteomes" id="UP000319576">
    <property type="component" value="Chromosome"/>
</dbReference>
<comment type="domain">
    <text evidence="12">Contains an N-terminal zinc-binding domain, a central core domain that contains the primase activity, and a C-terminal DnaB-binding domain.</text>
</comment>
<name>A0A517XL34_9BACT</name>
<evidence type="ECO:0000256" key="4">
    <source>
        <dbReference type="ARBA" id="ARBA00022695"/>
    </source>
</evidence>
<keyword evidence="9" id="KW-0460">Magnesium</keyword>
<feature type="compositionally biased region" description="Low complexity" evidence="13">
    <location>
        <begin position="457"/>
        <end position="482"/>
    </location>
</feature>
<dbReference type="InterPro" id="IPR036977">
    <property type="entry name" value="DNA_primase_Znf_CHC2"/>
</dbReference>
<dbReference type="GO" id="GO:0008270">
    <property type="term" value="F:zinc ion binding"/>
    <property type="evidence" value="ECO:0007669"/>
    <property type="project" value="UniProtKB-UniRule"/>
</dbReference>
<proteinExistence type="inferred from homology"/>
<evidence type="ECO:0000256" key="7">
    <source>
        <dbReference type="ARBA" id="ARBA00022771"/>
    </source>
</evidence>
<dbReference type="InterPro" id="IPR050219">
    <property type="entry name" value="DnaG_primase"/>
</dbReference>
<dbReference type="NCBIfam" id="TIGR01391">
    <property type="entry name" value="dnaG"/>
    <property type="match status" value="1"/>
</dbReference>
<dbReference type="SMART" id="SM00493">
    <property type="entry name" value="TOPRIM"/>
    <property type="match status" value="1"/>
</dbReference>
<evidence type="ECO:0000256" key="5">
    <source>
        <dbReference type="ARBA" id="ARBA00022705"/>
    </source>
</evidence>
<dbReference type="PANTHER" id="PTHR30313:SF2">
    <property type="entry name" value="DNA PRIMASE"/>
    <property type="match status" value="1"/>
</dbReference>
<dbReference type="PANTHER" id="PTHR30313">
    <property type="entry name" value="DNA PRIMASE"/>
    <property type="match status" value="1"/>
</dbReference>
<evidence type="ECO:0000256" key="13">
    <source>
        <dbReference type="SAM" id="MobiDB-lite"/>
    </source>
</evidence>
<evidence type="ECO:0000256" key="8">
    <source>
        <dbReference type="ARBA" id="ARBA00022833"/>
    </source>
</evidence>
<evidence type="ECO:0000256" key="10">
    <source>
        <dbReference type="ARBA" id="ARBA00023125"/>
    </source>
</evidence>
<dbReference type="SMART" id="SM00400">
    <property type="entry name" value="ZnF_CHCC"/>
    <property type="match status" value="1"/>
</dbReference>
<dbReference type="RefSeq" id="WP_145233332.1">
    <property type="nucleotide sequence ID" value="NZ_CP036273.1"/>
</dbReference>
<dbReference type="OrthoDB" id="9803773at2"/>
<dbReference type="KEGG" id="uli:ETAA1_00930"/>
<evidence type="ECO:0000256" key="3">
    <source>
        <dbReference type="ARBA" id="ARBA00022679"/>
    </source>
</evidence>
<keyword evidence="6 12" id="KW-0479">Metal-binding</keyword>
<evidence type="ECO:0000313" key="16">
    <source>
        <dbReference type="Proteomes" id="UP000319576"/>
    </source>
</evidence>
<keyword evidence="2 12" id="KW-0639">Primosome</keyword>
<dbReference type="EMBL" id="CP036273">
    <property type="protein sequence ID" value="QDU18210.1"/>
    <property type="molecule type" value="Genomic_DNA"/>
</dbReference>
<accession>A0A517XL34</accession>
<keyword evidence="5 12" id="KW-0235">DNA replication</keyword>
<feature type="region of interest" description="Disordered" evidence="13">
    <location>
        <begin position="456"/>
        <end position="482"/>
    </location>
</feature>
<evidence type="ECO:0000256" key="1">
    <source>
        <dbReference type="ARBA" id="ARBA00022478"/>
    </source>
</evidence>
<evidence type="ECO:0000256" key="11">
    <source>
        <dbReference type="ARBA" id="ARBA00023163"/>
    </source>
</evidence>
<dbReference type="PROSITE" id="PS50880">
    <property type="entry name" value="TOPRIM"/>
    <property type="match status" value="1"/>
</dbReference>
<dbReference type="SUPFAM" id="SSF56731">
    <property type="entry name" value="DNA primase core"/>
    <property type="match status" value="1"/>
</dbReference>
<dbReference type="InterPro" id="IPR006171">
    <property type="entry name" value="TOPRIM_dom"/>
</dbReference>
<dbReference type="InterPro" id="IPR034151">
    <property type="entry name" value="TOPRIM_DnaG_bac"/>
</dbReference>
<dbReference type="Gene3D" id="3.90.980.10">
    <property type="entry name" value="DNA primase, catalytic core, N-terminal domain"/>
    <property type="match status" value="1"/>
</dbReference>
<reference evidence="15 16" key="1">
    <citation type="submission" date="2019-02" db="EMBL/GenBank/DDBJ databases">
        <title>Deep-cultivation of Planctomycetes and their phenomic and genomic characterization uncovers novel biology.</title>
        <authorList>
            <person name="Wiegand S."/>
            <person name="Jogler M."/>
            <person name="Boedeker C."/>
            <person name="Pinto D."/>
            <person name="Vollmers J."/>
            <person name="Rivas-Marin E."/>
            <person name="Kohn T."/>
            <person name="Peeters S.H."/>
            <person name="Heuer A."/>
            <person name="Rast P."/>
            <person name="Oberbeckmann S."/>
            <person name="Bunk B."/>
            <person name="Jeske O."/>
            <person name="Meyerdierks A."/>
            <person name="Storesund J.E."/>
            <person name="Kallscheuer N."/>
            <person name="Luecker S."/>
            <person name="Lage O.M."/>
            <person name="Pohl T."/>
            <person name="Merkel B.J."/>
            <person name="Hornburger P."/>
            <person name="Mueller R.-W."/>
            <person name="Bruemmer F."/>
            <person name="Labrenz M."/>
            <person name="Spormann A.M."/>
            <person name="Op den Camp H."/>
            <person name="Overmann J."/>
            <person name="Amann R."/>
            <person name="Jetten M.S.M."/>
            <person name="Mascher T."/>
            <person name="Medema M.H."/>
            <person name="Devos D.P."/>
            <person name="Kaster A.-K."/>
            <person name="Ovreas L."/>
            <person name="Rohde M."/>
            <person name="Galperin M.Y."/>
            <person name="Jogler C."/>
        </authorList>
    </citation>
    <scope>NUCLEOTIDE SEQUENCE [LARGE SCALE GENOMIC DNA]</scope>
    <source>
        <strain evidence="15 16">ETA_A1</strain>
    </source>
</reference>
<dbReference type="AlphaFoldDB" id="A0A517XL34"/>
<dbReference type="GO" id="GO:1990077">
    <property type="term" value="C:primosome complex"/>
    <property type="evidence" value="ECO:0007669"/>
    <property type="project" value="UniProtKB-KW"/>
</dbReference>
<dbReference type="SUPFAM" id="SSF57783">
    <property type="entry name" value="Zinc beta-ribbon"/>
    <property type="match status" value="1"/>
</dbReference>
<organism evidence="15 16">
    <name type="scientific">Urbifossiella limnaea</name>
    <dbReference type="NCBI Taxonomy" id="2528023"/>
    <lineage>
        <taxon>Bacteria</taxon>
        <taxon>Pseudomonadati</taxon>
        <taxon>Planctomycetota</taxon>
        <taxon>Planctomycetia</taxon>
        <taxon>Gemmatales</taxon>
        <taxon>Gemmataceae</taxon>
        <taxon>Urbifossiella</taxon>
    </lineage>
</organism>
<dbReference type="Gene3D" id="3.40.1360.10">
    <property type="match status" value="1"/>
</dbReference>
<dbReference type="Pfam" id="PF13155">
    <property type="entry name" value="Toprim_2"/>
    <property type="match status" value="1"/>
</dbReference>
<keyword evidence="11 12" id="KW-0804">Transcription</keyword>
<evidence type="ECO:0000256" key="12">
    <source>
        <dbReference type="HAMAP-Rule" id="MF_00974"/>
    </source>
</evidence>
<keyword evidence="8 12" id="KW-0862">Zinc</keyword>
<dbReference type="InterPro" id="IPR030846">
    <property type="entry name" value="DnaG_bac"/>
</dbReference>
<dbReference type="GO" id="GO:0006269">
    <property type="term" value="P:DNA replication, synthesis of primer"/>
    <property type="evidence" value="ECO:0007669"/>
    <property type="project" value="UniProtKB-UniRule"/>
</dbReference>
<dbReference type="GO" id="GO:0003899">
    <property type="term" value="F:DNA-directed RNA polymerase activity"/>
    <property type="evidence" value="ECO:0007669"/>
    <property type="project" value="UniProtKB-UniRule"/>
</dbReference>
<dbReference type="GO" id="GO:0003677">
    <property type="term" value="F:DNA binding"/>
    <property type="evidence" value="ECO:0007669"/>
    <property type="project" value="UniProtKB-KW"/>
</dbReference>
<sequence>MPSDPVELTRQIKASCDIADVVGGYLTLVPAGPVFKAICPFHTDSRPSLDVDSRRQRYKCWSCGAHGDVFSFVEHMEKVGFREAREILAKKAGIKLDEQPSPQDQARSRLLGVMRWAAELYQTNLLNSPDAAAARTYVGERKLSGKTTRDFGLGYAPLGGDWLVQRAHIDRVPPELLVEVGLLGSRMEGRGFYDRFRDRVMFPIRDVQGRAIGFGGRIMPESPLLPRAPKYYNSTETPLFSKSDVLYGLDLARHAGHAAGYLAVVEGYTDVMMAHQCGVPQVVATMGTALNARHVAQLRRYAPKVVLVYDADAGGMTGVDRALELFVSESVELAVATLPDGLDPCDLLVRPEGVGTFNKVLTGAEDALDFAFRRLLGDAGAPSVEVSRSVLDRILGVMVKSASWNAKGAYPTELRVKQELIMTRLSSRLGLKLETVWARLGELKLDYRRHEAEQARRAAPAPLVQASAARTTAAPPAAKRAGPAEACEKQLVELLLADPGLVPTAALAVTPDVISHSGLRRLLGEMYAIQAAGAVPDLDALRERLADRPDLYDAAQKLHFVGTSMGREPEERAEWLNRVLTRFSDLKAEADRRRVRDALAAGADDATELLRLLQGRGRLPD</sequence>